<accession>A0A653KU76</accession>
<gene>
    <name evidence="1" type="ORF">AERO8C_120435</name>
</gene>
<proteinExistence type="predicted"/>
<reference evidence="1 2" key="1">
    <citation type="submission" date="2019-10" db="EMBL/GenBank/DDBJ databases">
        <authorList>
            <person name="Karimi E."/>
        </authorList>
    </citation>
    <scope>NUCLEOTIDE SEQUENCE [LARGE SCALE GENOMIC DNA]</scope>
    <source>
        <strain evidence="1">Aeromonas sp. 8C</strain>
    </source>
</reference>
<name>A0A653KU76_AERVE</name>
<dbReference type="Proteomes" id="UP000439123">
    <property type="component" value="Unassembled WGS sequence"/>
</dbReference>
<dbReference type="EMBL" id="CABWLC010000004">
    <property type="protein sequence ID" value="VXA81951.1"/>
    <property type="molecule type" value="Genomic_DNA"/>
</dbReference>
<dbReference type="AlphaFoldDB" id="A0A653KU76"/>
<protein>
    <submittedName>
        <fullName evidence="1">Uncharacterized protein</fullName>
    </submittedName>
</protein>
<evidence type="ECO:0000313" key="1">
    <source>
        <dbReference type="EMBL" id="VXA81951.1"/>
    </source>
</evidence>
<sequence length="69" mass="7477">MYKIYKSLGHGNLGPLTFRARHNASESHATARGLQLPICSIDQRGQQPIAAQQVLDGYGKPNETAEASL</sequence>
<evidence type="ECO:0000313" key="2">
    <source>
        <dbReference type="Proteomes" id="UP000439123"/>
    </source>
</evidence>
<organism evidence="1 2">
    <name type="scientific">Aeromonas veronii</name>
    <dbReference type="NCBI Taxonomy" id="654"/>
    <lineage>
        <taxon>Bacteria</taxon>
        <taxon>Pseudomonadati</taxon>
        <taxon>Pseudomonadota</taxon>
        <taxon>Gammaproteobacteria</taxon>
        <taxon>Aeromonadales</taxon>
        <taxon>Aeromonadaceae</taxon>
        <taxon>Aeromonas</taxon>
    </lineage>
</organism>